<dbReference type="InterPro" id="IPR015424">
    <property type="entry name" value="PyrdxlP-dep_Trfase"/>
</dbReference>
<dbReference type="PANTHER" id="PTHR46383">
    <property type="entry name" value="ASPARTATE AMINOTRANSFERASE"/>
    <property type="match status" value="1"/>
</dbReference>
<evidence type="ECO:0000256" key="3">
    <source>
        <dbReference type="ARBA" id="ARBA00022576"/>
    </source>
</evidence>
<sequence>MKLKEHFSNVKPSATLAMNQKVLRMWSKGKNVFHLGFGESRFPIHPDLVQELTVHATKQSYLSSLGINELREKISVFFQENYGFNVVDPDSIIIGIGSKSLLHTILSILDGPVLLSVPSWVSYSSIAKLTNHPVYRFYLDDKRSYKVDLDALFDCADQAQNDTGKPPILILNSPNNPTGRMLSKNEIKEIANGARKRNMVVFSDEIYGLITHGDNSHDSIRTLYPEGTIIFNGISKHLSLGGWRFGFSLIPDNAGQDLVNACDTIISNIWSCVPAPIQHTVMRAFQPDNELTNYIKTCTRIHDIRTRYLYNHLSALNISCPEPQGAFYLYPSLGDKKQILDKINITTDIELAEFLLEKYELATLPGQAFGDNAENLSLRLATSYLDMEDDAKAKEILRAYQKDPIAVNFIRKH</sequence>
<dbReference type="AlphaFoldDB" id="A0A382A7R7"/>
<dbReference type="CDD" id="cd00609">
    <property type="entry name" value="AAT_like"/>
    <property type="match status" value="1"/>
</dbReference>
<evidence type="ECO:0000259" key="6">
    <source>
        <dbReference type="Pfam" id="PF00155"/>
    </source>
</evidence>
<dbReference type="SUPFAM" id="SSF53383">
    <property type="entry name" value="PLP-dependent transferases"/>
    <property type="match status" value="1"/>
</dbReference>
<evidence type="ECO:0000313" key="7">
    <source>
        <dbReference type="EMBL" id="SVA97608.1"/>
    </source>
</evidence>
<dbReference type="Gene3D" id="3.90.1150.10">
    <property type="entry name" value="Aspartate Aminotransferase, domain 1"/>
    <property type="match status" value="1"/>
</dbReference>
<evidence type="ECO:0000256" key="5">
    <source>
        <dbReference type="ARBA" id="ARBA00022898"/>
    </source>
</evidence>
<dbReference type="GO" id="GO:0006520">
    <property type="term" value="P:amino acid metabolic process"/>
    <property type="evidence" value="ECO:0007669"/>
    <property type="project" value="InterPro"/>
</dbReference>
<dbReference type="GO" id="GO:0030170">
    <property type="term" value="F:pyridoxal phosphate binding"/>
    <property type="evidence" value="ECO:0007669"/>
    <property type="project" value="InterPro"/>
</dbReference>
<keyword evidence="5" id="KW-0663">Pyridoxal phosphate</keyword>
<protein>
    <recommendedName>
        <fullName evidence="6">Aminotransferase class I/classII large domain-containing protein</fullName>
    </recommendedName>
</protein>
<dbReference type="InterPro" id="IPR004839">
    <property type="entry name" value="Aminotransferase_I/II_large"/>
</dbReference>
<gene>
    <name evidence="7" type="ORF">METZ01_LOCUS150462</name>
</gene>
<dbReference type="PANTHER" id="PTHR46383:SF1">
    <property type="entry name" value="ASPARTATE AMINOTRANSFERASE"/>
    <property type="match status" value="1"/>
</dbReference>
<evidence type="ECO:0000256" key="4">
    <source>
        <dbReference type="ARBA" id="ARBA00022679"/>
    </source>
</evidence>
<reference evidence="7" key="1">
    <citation type="submission" date="2018-05" db="EMBL/GenBank/DDBJ databases">
        <authorList>
            <person name="Lanie J.A."/>
            <person name="Ng W.-L."/>
            <person name="Kazmierczak K.M."/>
            <person name="Andrzejewski T.M."/>
            <person name="Davidsen T.M."/>
            <person name="Wayne K.J."/>
            <person name="Tettelin H."/>
            <person name="Glass J.I."/>
            <person name="Rusch D."/>
            <person name="Podicherti R."/>
            <person name="Tsui H.-C.T."/>
            <person name="Winkler M.E."/>
        </authorList>
    </citation>
    <scope>NUCLEOTIDE SEQUENCE</scope>
</reference>
<dbReference type="InterPro" id="IPR050596">
    <property type="entry name" value="AspAT/PAT-like"/>
</dbReference>
<organism evidence="7">
    <name type="scientific">marine metagenome</name>
    <dbReference type="NCBI Taxonomy" id="408172"/>
    <lineage>
        <taxon>unclassified sequences</taxon>
        <taxon>metagenomes</taxon>
        <taxon>ecological metagenomes</taxon>
    </lineage>
</organism>
<dbReference type="InterPro" id="IPR015422">
    <property type="entry name" value="PyrdxlP-dep_Trfase_small"/>
</dbReference>
<proteinExistence type="inferred from homology"/>
<comment type="cofactor">
    <cofactor evidence="1">
        <name>pyridoxal 5'-phosphate</name>
        <dbReference type="ChEBI" id="CHEBI:597326"/>
    </cofactor>
</comment>
<dbReference type="Gene3D" id="3.40.640.10">
    <property type="entry name" value="Type I PLP-dependent aspartate aminotransferase-like (Major domain)"/>
    <property type="match status" value="1"/>
</dbReference>
<dbReference type="EMBL" id="UINC01024280">
    <property type="protein sequence ID" value="SVA97608.1"/>
    <property type="molecule type" value="Genomic_DNA"/>
</dbReference>
<dbReference type="GO" id="GO:0008483">
    <property type="term" value="F:transaminase activity"/>
    <property type="evidence" value="ECO:0007669"/>
    <property type="project" value="UniProtKB-KW"/>
</dbReference>
<feature type="non-terminal residue" evidence="7">
    <location>
        <position position="413"/>
    </location>
</feature>
<dbReference type="InterPro" id="IPR015421">
    <property type="entry name" value="PyrdxlP-dep_Trfase_major"/>
</dbReference>
<evidence type="ECO:0000256" key="2">
    <source>
        <dbReference type="ARBA" id="ARBA00007441"/>
    </source>
</evidence>
<dbReference type="Pfam" id="PF00155">
    <property type="entry name" value="Aminotran_1_2"/>
    <property type="match status" value="1"/>
</dbReference>
<evidence type="ECO:0000256" key="1">
    <source>
        <dbReference type="ARBA" id="ARBA00001933"/>
    </source>
</evidence>
<comment type="similarity">
    <text evidence="2">Belongs to the class-I pyridoxal-phosphate-dependent aminotransferase family.</text>
</comment>
<feature type="domain" description="Aminotransferase class I/classII large" evidence="6">
    <location>
        <begin position="32"/>
        <end position="388"/>
    </location>
</feature>
<keyword evidence="3" id="KW-0032">Aminotransferase</keyword>
<accession>A0A382A7R7</accession>
<keyword evidence="4" id="KW-0808">Transferase</keyword>
<name>A0A382A7R7_9ZZZZ</name>